<comment type="caution">
    <text evidence="4">The sequence shown here is derived from an EMBL/GenBank/DDBJ whole genome shotgun (WGS) entry which is preliminary data.</text>
</comment>
<feature type="region of interest" description="Disordered" evidence="1">
    <location>
        <begin position="317"/>
        <end position="337"/>
    </location>
</feature>
<dbReference type="InterPro" id="IPR043502">
    <property type="entry name" value="DNA/RNA_pol_sf"/>
</dbReference>
<dbReference type="EMBL" id="LSMT01000131">
    <property type="protein sequence ID" value="PFX26233.1"/>
    <property type="molecule type" value="Genomic_DNA"/>
</dbReference>
<feature type="domain" description="Reverse transcriptase/retrotransposon-derived protein RNase H-like" evidence="3">
    <location>
        <begin position="180"/>
        <end position="274"/>
    </location>
</feature>
<dbReference type="OrthoDB" id="5964945at2759"/>
<evidence type="ECO:0000259" key="3">
    <source>
        <dbReference type="Pfam" id="PF17919"/>
    </source>
</evidence>
<dbReference type="Pfam" id="PF17919">
    <property type="entry name" value="RT_RNaseH_2"/>
    <property type="match status" value="1"/>
</dbReference>
<feature type="domain" description="Reverse transcriptase" evidence="2">
    <location>
        <begin position="15"/>
        <end position="145"/>
    </location>
</feature>
<accession>A0A2B4SB30</accession>
<dbReference type="STRING" id="50429.A0A2B4SB30"/>
<dbReference type="Proteomes" id="UP000225706">
    <property type="component" value="Unassembled WGS sequence"/>
</dbReference>
<evidence type="ECO:0000313" key="4">
    <source>
        <dbReference type="EMBL" id="PFX26233.1"/>
    </source>
</evidence>
<dbReference type="InterPro" id="IPR050951">
    <property type="entry name" value="Retrovirus_Pol_polyprotein"/>
</dbReference>
<reference evidence="5" key="1">
    <citation type="journal article" date="2017" name="bioRxiv">
        <title>Comparative analysis of the genomes of Stylophora pistillata and Acropora digitifera provides evidence for extensive differences between species of corals.</title>
        <authorList>
            <person name="Voolstra C.R."/>
            <person name="Li Y."/>
            <person name="Liew Y.J."/>
            <person name="Baumgarten S."/>
            <person name="Zoccola D."/>
            <person name="Flot J.-F."/>
            <person name="Tambutte S."/>
            <person name="Allemand D."/>
            <person name="Aranda M."/>
        </authorList>
    </citation>
    <scope>NUCLEOTIDE SEQUENCE [LARGE SCALE GENOMIC DNA]</scope>
</reference>
<dbReference type="PANTHER" id="PTHR37984:SF8">
    <property type="entry name" value="CCHC-TYPE DOMAIN-CONTAINING PROTEIN"/>
    <property type="match status" value="1"/>
</dbReference>
<proteinExistence type="predicted"/>
<organism evidence="4 5">
    <name type="scientific">Stylophora pistillata</name>
    <name type="common">Smooth cauliflower coral</name>
    <dbReference type="NCBI Taxonomy" id="50429"/>
    <lineage>
        <taxon>Eukaryota</taxon>
        <taxon>Metazoa</taxon>
        <taxon>Cnidaria</taxon>
        <taxon>Anthozoa</taxon>
        <taxon>Hexacorallia</taxon>
        <taxon>Scleractinia</taxon>
        <taxon>Astrocoeniina</taxon>
        <taxon>Pocilloporidae</taxon>
        <taxon>Stylophora</taxon>
    </lineage>
</organism>
<sequence length="337" mass="38075">MSLLNGSASFVVAVKKSGELRVLIDPEALNASLKRERYHIPVIDDFLPDLAEVRVFTKVDLASAFWHLVLDDESSLLTTFATLHERYRWPRLPFGLCVSSEIFQKHLHQELLQLDPPGVKCIADDVLIYGNDEFDNDCNLEGFMKRCQLEVNYLSRFLPNLSDAMKSLRDHTHKDVERCWSNVQEKTLNEVKSLITSTPMLSYYKPDELLEVQCDSSQAGLGAAFMQGGHPLAYASRALTETDTRYAQIENEALAIVFAMEKFNDYTFGRKTVVLSEHKPLESILKNPLHRAPQAFARHDNLPAEILAGGEISKGRHDVLGRHPLKSVSPSRSARRL</sequence>
<dbReference type="CDD" id="cd01647">
    <property type="entry name" value="RT_LTR"/>
    <property type="match status" value="1"/>
</dbReference>
<dbReference type="InterPro" id="IPR000477">
    <property type="entry name" value="RT_dom"/>
</dbReference>
<gene>
    <name evidence="4" type="primary">pol</name>
    <name evidence="4" type="ORF">AWC38_SpisGene9130</name>
</gene>
<evidence type="ECO:0000259" key="2">
    <source>
        <dbReference type="Pfam" id="PF00078"/>
    </source>
</evidence>
<dbReference type="Gene3D" id="3.30.70.270">
    <property type="match status" value="1"/>
</dbReference>
<dbReference type="InterPro" id="IPR043128">
    <property type="entry name" value="Rev_trsase/Diguanyl_cyclase"/>
</dbReference>
<dbReference type="InterPro" id="IPR041577">
    <property type="entry name" value="RT_RNaseH_2"/>
</dbReference>
<dbReference type="PANTHER" id="PTHR37984">
    <property type="entry name" value="PROTEIN CBG26694"/>
    <property type="match status" value="1"/>
</dbReference>
<protein>
    <submittedName>
        <fullName evidence="4">Retrovirus-related Pol polyprotein</fullName>
    </submittedName>
</protein>
<dbReference type="Pfam" id="PF00078">
    <property type="entry name" value="RVT_1"/>
    <property type="match status" value="1"/>
</dbReference>
<dbReference type="SUPFAM" id="SSF56672">
    <property type="entry name" value="DNA/RNA polymerases"/>
    <property type="match status" value="1"/>
</dbReference>
<evidence type="ECO:0000256" key="1">
    <source>
        <dbReference type="SAM" id="MobiDB-lite"/>
    </source>
</evidence>
<feature type="compositionally biased region" description="Polar residues" evidence="1">
    <location>
        <begin position="328"/>
        <end position="337"/>
    </location>
</feature>
<dbReference type="AlphaFoldDB" id="A0A2B4SB30"/>
<evidence type="ECO:0000313" key="5">
    <source>
        <dbReference type="Proteomes" id="UP000225706"/>
    </source>
</evidence>
<dbReference type="FunFam" id="3.10.20.370:FF:000001">
    <property type="entry name" value="Retrovirus-related Pol polyprotein from transposon 17.6-like protein"/>
    <property type="match status" value="1"/>
</dbReference>
<name>A0A2B4SB30_STYPI</name>
<keyword evidence="5" id="KW-1185">Reference proteome</keyword>
<dbReference type="Gene3D" id="3.10.10.10">
    <property type="entry name" value="HIV Type 1 Reverse Transcriptase, subunit A, domain 1"/>
    <property type="match status" value="1"/>
</dbReference>